<evidence type="ECO:0000313" key="12">
    <source>
        <dbReference type="EMBL" id="TVT29268.1"/>
    </source>
</evidence>
<name>A0A558AYD2_9STAP</name>
<dbReference type="GO" id="GO:0005886">
    <property type="term" value="C:plasma membrane"/>
    <property type="evidence" value="ECO:0007669"/>
    <property type="project" value="UniProtKB-SubCell"/>
</dbReference>
<dbReference type="EMBL" id="VMSJ01000001">
    <property type="protein sequence ID" value="TVT29268.1"/>
    <property type="molecule type" value="Genomic_DNA"/>
</dbReference>
<evidence type="ECO:0000256" key="5">
    <source>
        <dbReference type="ARBA" id="ARBA00022840"/>
    </source>
</evidence>
<evidence type="ECO:0000256" key="1">
    <source>
        <dbReference type="ARBA" id="ARBA00004651"/>
    </source>
</evidence>
<protein>
    <submittedName>
        <fullName evidence="12">ABC transporter ATP-binding protein</fullName>
    </submittedName>
</protein>
<dbReference type="InterPro" id="IPR036640">
    <property type="entry name" value="ABC1_TM_sf"/>
</dbReference>
<comment type="function">
    <text evidence="8">May be involved in multidrug export. Transmembrane domains (TMD) form a pore in the cell membrane and the ATP-binding domain (NBD) is responsible for energy generation.</text>
</comment>
<feature type="transmembrane region" description="Helical" evidence="9">
    <location>
        <begin position="173"/>
        <end position="191"/>
    </location>
</feature>
<dbReference type="GO" id="GO:0016887">
    <property type="term" value="F:ATP hydrolysis activity"/>
    <property type="evidence" value="ECO:0007669"/>
    <property type="project" value="InterPro"/>
</dbReference>
<feature type="transmembrane region" description="Helical" evidence="9">
    <location>
        <begin position="29"/>
        <end position="50"/>
    </location>
</feature>
<dbReference type="SUPFAM" id="SSF90123">
    <property type="entry name" value="ABC transporter transmembrane region"/>
    <property type="match status" value="1"/>
</dbReference>
<evidence type="ECO:0000259" key="11">
    <source>
        <dbReference type="PROSITE" id="PS50929"/>
    </source>
</evidence>
<evidence type="ECO:0000256" key="6">
    <source>
        <dbReference type="ARBA" id="ARBA00022989"/>
    </source>
</evidence>
<dbReference type="GO" id="GO:0005524">
    <property type="term" value="F:ATP binding"/>
    <property type="evidence" value="ECO:0007669"/>
    <property type="project" value="UniProtKB-KW"/>
</dbReference>
<dbReference type="Gene3D" id="3.40.50.300">
    <property type="entry name" value="P-loop containing nucleotide triphosphate hydrolases"/>
    <property type="match status" value="1"/>
</dbReference>
<comment type="subcellular location">
    <subcellularLocation>
        <location evidence="1">Cell membrane</location>
        <topology evidence="1">Multi-pass membrane protein</topology>
    </subcellularLocation>
</comment>
<feature type="transmembrane region" description="Helical" evidence="9">
    <location>
        <begin position="141"/>
        <end position="167"/>
    </location>
</feature>
<dbReference type="Pfam" id="PF00664">
    <property type="entry name" value="ABC_membrane"/>
    <property type="match status" value="1"/>
</dbReference>
<dbReference type="CDD" id="cd03254">
    <property type="entry name" value="ABCC_Glucan_exporter_like"/>
    <property type="match status" value="1"/>
</dbReference>
<dbReference type="Pfam" id="PF00005">
    <property type="entry name" value="ABC_tran"/>
    <property type="match status" value="1"/>
</dbReference>
<dbReference type="CDD" id="cd18544">
    <property type="entry name" value="ABC_6TM_TmrA_like"/>
    <property type="match status" value="1"/>
</dbReference>
<dbReference type="PANTHER" id="PTHR43394">
    <property type="entry name" value="ATP-DEPENDENT PERMEASE MDL1, MITOCHONDRIAL"/>
    <property type="match status" value="1"/>
</dbReference>
<dbReference type="InterPro" id="IPR011527">
    <property type="entry name" value="ABC1_TM_dom"/>
</dbReference>
<dbReference type="GO" id="GO:0015421">
    <property type="term" value="F:ABC-type oligopeptide transporter activity"/>
    <property type="evidence" value="ECO:0007669"/>
    <property type="project" value="TreeGrafter"/>
</dbReference>
<evidence type="ECO:0000256" key="9">
    <source>
        <dbReference type="SAM" id="Phobius"/>
    </source>
</evidence>
<evidence type="ECO:0000256" key="8">
    <source>
        <dbReference type="ARBA" id="ARBA00025074"/>
    </source>
</evidence>
<dbReference type="SMART" id="SM00382">
    <property type="entry name" value="AAA"/>
    <property type="match status" value="1"/>
</dbReference>
<dbReference type="Gene3D" id="1.20.1560.10">
    <property type="entry name" value="ABC transporter type 1, transmembrane domain"/>
    <property type="match status" value="1"/>
</dbReference>
<dbReference type="Proteomes" id="UP000315103">
    <property type="component" value="Unassembled WGS sequence"/>
</dbReference>
<proteinExistence type="predicted"/>
<dbReference type="InterPro" id="IPR039421">
    <property type="entry name" value="Type_1_exporter"/>
</dbReference>
<dbReference type="InterPro" id="IPR017871">
    <property type="entry name" value="ABC_transporter-like_CS"/>
</dbReference>
<organism evidence="12 13">
    <name type="scientific">Salinicoccus cyprini</name>
    <dbReference type="NCBI Taxonomy" id="2493691"/>
    <lineage>
        <taxon>Bacteria</taxon>
        <taxon>Bacillati</taxon>
        <taxon>Bacillota</taxon>
        <taxon>Bacilli</taxon>
        <taxon>Bacillales</taxon>
        <taxon>Staphylococcaceae</taxon>
        <taxon>Salinicoccus</taxon>
    </lineage>
</organism>
<keyword evidence="4" id="KW-0547">Nucleotide-binding</keyword>
<feature type="transmembrane region" description="Helical" evidence="9">
    <location>
        <begin position="70"/>
        <end position="95"/>
    </location>
</feature>
<feature type="transmembrane region" description="Helical" evidence="9">
    <location>
        <begin position="256"/>
        <end position="279"/>
    </location>
</feature>
<feature type="domain" description="ABC transmembrane type-1" evidence="11">
    <location>
        <begin position="32"/>
        <end position="317"/>
    </location>
</feature>
<reference evidence="12 13" key="1">
    <citation type="submission" date="2019-07" db="EMBL/GenBank/DDBJ databases">
        <title>Salinicoccus cyprini sp. nov., isolated from gastro-intestinal tract of mirror carp, Cyprinus carpio var. specularis, collected from Gobind Sagar Reservoir, Himachal Pradesh, India.</title>
        <authorList>
            <person name="Talwar C."/>
            <person name="Singh A.K."/>
            <person name="Lal R."/>
            <person name="Negi R.K."/>
        </authorList>
    </citation>
    <scope>NUCLEOTIDE SEQUENCE [LARGE SCALE GENOMIC DNA]</scope>
    <source>
        <strain evidence="12 13">CT19</strain>
    </source>
</reference>
<keyword evidence="2" id="KW-0813">Transport</keyword>
<keyword evidence="5 12" id="KW-0067">ATP-binding</keyword>
<evidence type="ECO:0000256" key="4">
    <source>
        <dbReference type="ARBA" id="ARBA00022741"/>
    </source>
</evidence>
<dbReference type="AlphaFoldDB" id="A0A558AYD2"/>
<keyword evidence="13" id="KW-1185">Reference proteome</keyword>
<evidence type="ECO:0000259" key="10">
    <source>
        <dbReference type="PROSITE" id="PS50893"/>
    </source>
</evidence>
<dbReference type="FunFam" id="3.40.50.300:FF:000287">
    <property type="entry name" value="Multidrug ABC transporter ATP-binding protein"/>
    <property type="match status" value="1"/>
</dbReference>
<keyword evidence="6 9" id="KW-1133">Transmembrane helix</keyword>
<gene>
    <name evidence="12" type="ORF">FO441_02995</name>
</gene>
<dbReference type="PANTHER" id="PTHR43394:SF1">
    <property type="entry name" value="ATP-BINDING CASSETTE SUB-FAMILY B MEMBER 10, MITOCHONDRIAL"/>
    <property type="match status" value="1"/>
</dbReference>
<accession>A0A558AYD2</accession>
<dbReference type="InterPro" id="IPR003439">
    <property type="entry name" value="ABC_transporter-like_ATP-bd"/>
</dbReference>
<evidence type="ECO:0000313" key="13">
    <source>
        <dbReference type="Proteomes" id="UP000315103"/>
    </source>
</evidence>
<evidence type="ECO:0000256" key="7">
    <source>
        <dbReference type="ARBA" id="ARBA00023136"/>
    </source>
</evidence>
<keyword evidence="3 9" id="KW-0812">Transmembrane</keyword>
<sequence length="590" mass="66896">MENNQFNLSFNDQKTVLLRLMKYTLPFKGILAVGFIMLIISTIAGVATPYLVKIFIDEYLTPGVFPESEIMWLVIAFIAVQLIGAITTYMQIYLFQYLAFKVIQQLRIDAFDKIGRLGMRYFDKVPGGSVVSRITNDTEAIVEMFIGVLATVLMAIFMVISSFIMMFVLDVRLALLALVFMPIIVVVLAVYRKYSANFFSHARQLLSDLNAKLAESIEGMKIIQVFNQEDRLSQEFNEINEMHYKYNMKNVRLDGLLLRPAISMISVLAIALILGYFGLLSFESTVTAGVIFAFIQYMERFFEPLSQVSQNLNIFQQALVSASRVFALMDDDRLEPAQSEDAACRVTDGHIEFRNVTFSYDGRTDVLKDISFTARPGETVALVGHTGSGKSSIINLFMRFYEFSKGDILVDGHSIKRIPKQELKEKVGLVLQDPFIFYGTIESNIRLYHPEMTFEQVKAAAEFVYADKFISKLPGEYEHRVIEKGSAFSSGERQLLAFARTMAIDPKVLILDEATANIDSETEEQIQRSLERMRKGRTTLAIAHRLSTIQDADQILVLNKGEIVEQGTHDSLIRYGGIYHKMYQLQNGQQ</sequence>
<dbReference type="InterPro" id="IPR003593">
    <property type="entry name" value="AAA+_ATPase"/>
</dbReference>
<comment type="caution">
    <text evidence="12">The sequence shown here is derived from an EMBL/GenBank/DDBJ whole genome shotgun (WGS) entry which is preliminary data.</text>
</comment>
<dbReference type="SUPFAM" id="SSF52540">
    <property type="entry name" value="P-loop containing nucleoside triphosphate hydrolases"/>
    <property type="match status" value="1"/>
</dbReference>
<dbReference type="PROSITE" id="PS00211">
    <property type="entry name" value="ABC_TRANSPORTER_1"/>
    <property type="match status" value="1"/>
</dbReference>
<feature type="domain" description="ABC transporter" evidence="10">
    <location>
        <begin position="351"/>
        <end position="585"/>
    </location>
</feature>
<dbReference type="PROSITE" id="PS50929">
    <property type="entry name" value="ABC_TM1F"/>
    <property type="match status" value="1"/>
</dbReference>
<dbReference type="PROSITE" id="PS50893">
    <property type="entry name" value="ABC_TRANSPORTER_2"/>
    <property type="match status" value="1"/>
</dbReference>
<evidence type="ECO:0000256" key="2">
    <source>
        <dbReference type="ARBA" id="ARBA00022448"/>
    </source>
</evidence>
<evidence type="ECO:0000256" key="3">
    <source>
        <dbReference type="ARBA" id="ARBA00022692"/>
    </source>
</evidence>
<dbReference type="RefSeq" id="WP_145285579.1">
    <property type="nucleotide sequence ID" value="NZ_VMSJ01000001.1"/>
</dbReference>
<keyword evidence="7 9" id="KW-0472">Membrane</keyword>
<dbReference type="OrthoDB" id="9770415at2"/>
<dbReference type="InterPro" id="IPR027417">
    <property type="entry name" value="P-loop_NTPase"/>
</dbReference>